<keyword evidence="2" id="KW-0436">Ligase</keyword>
<dbReference type="EMBL" id="JXYQ01000041">
    <property type="protein sequence ID" value="KJA10080.1"/>
    <property type="molecule type" value="Genomic_DNA"/>
</dbReference>
<dbReference type="GO" id="GO:0016874">
    <property type="term" value="F:ligase activity"/>
    <property type="evidence" value="ECO:0007669"/>
    <property type="project" value="UniProtKB-KW"/>
</dbReference>
<dbReference type="InterPro" id="IPR052732">
    <property type="entry name" value="Cell-binding_unc_protein"/>
</dbReference>
<dbReference type="Pfam" id="PF09414">
    <property type="entry name" value="RNA_ligase"/>
    <property type="match status" value="1"/>
</dbReference>
<evidence type="ECO:0000259" key="1">
    <source>
        <dbReference type="Pfam" id="PF09414"/>
    </source>
</evidence>
<proteinExistence type="predicted"/>
<dbReference type="PATRIC" id="fig|80878.5.peg.2377"/>
<feature type="domain" description="RNA ligase" evidence="1">
    <location>
        <begin position="40"/>
        <end position="206"/>
    </location>
</feature>
<dbReference type="PANTHER" id="PTHR43883:SF1">
    <property type="entry name" value="GLUCONOKINASE"/>
    <property type="match status" value="1"/>
</dbReference>
<name>A0A0D7K6X4_9BURK</name>
<sequence>MRDGFFRFPHTPHLAWLGQGEPRDDKVLGADEAAALLSADVVLEEKLDGANLGFSLSAGGELRVQNRGQYIVEPHGGQFARLPQWLAIHGSSMGDALLEHADRGLMLFGEWCSARHSLEYTQLPDWFLLFDVLETTTNRFWSSTRRDALAANLGLATTPRLASGRFKLAELMAKVDSWPSRFRDGPLEGIVVRRESAEWCDSRAKLVRADFTQAIGEHWRNRRLEWNRLAAPWPENTATTKAP</sequence>
<dbReference type="SUPFAM" id="SSF56091">
    <property type="entry name" value="DNA ligase/mRNA capping enzyme, catalytic domain"/>
    <property type="match status" value="1"/>
</dbReference>
<dbReference type="InterPro" id="IPR021122">
    <property type="entry name" value="RNA_ligase_dom_REL/Rnl2"/>
</dbReference>
<evidence type="ECO:0000313" key="2">
    <source>
        <dbReference type="EMBL" id="KJA10080.1"/>
    </source>
</evidence>
<dbReference type="RefSeq" id="WP_044399132.1">
    <property type="nucleotide sequence ID" value="NZ_JXYQ01000041.1"/>
</dbReference>
<dbReference type="Gene3D" id="3.30.470.30">
    <property type="entry name" value="DNA ligase/mRNA capping enzyme"/>
    <property type="match status" value="1"/>
</dbReference>
<dbReference type="AlphaFoldDB" id="A0A0D7K6X4"/>
<keyword evidence="3" id="KW-1185">Reference proteome</keyword>
<comment type="caution">
    <text evidence="2">The sequence shown here is derived from an EMBL/GenBank/DDBJ whole genome shotgun (WGS) entry which is preliminary data.</text>
</comment>
<reference evidence="2 3" key="1">
    <citation type="submission" date="2014-12" db="EMBL/GenBank/DDBJ databases">
        <title>Isolation of bacteria from lake water.</title>
        <authorList>
            <person name="Sheng K.-Y."/>
            <person name="Chin P.-S."/>
            <person name="Chan K.-G."/>
            <person name="Tan G.S."/>
        </authorList>
    </citation>
    <scope>NUCLEOTIDE SEQUENCE [LARGE SCALE GENOMIC DNA]</scope>
    <source>
        <strain evidence="2 3">KY4</strain>
    </source>
</reference>
<accession>A0A0D7K6X4</accession>
<dbReference type="Proteomes" id="UP000032566">
    <property type="component" value="Unassembled WGS sequence"/>
</dbReference>
<protein>
    <submittedName>
        <fullName evidence="2">DNA ligase</fullName>
    </submittedName>
</protein>
<dbReference type="PANTHER" id="PTHR43883">
    <property type="entry name" value="SLR0207 PROTEIN"/>
    <property type="match status" value="1"/>
</dbReference>
<dbReference type="STRING" id="80878.RP29_13030"/>
<evidence type="ECO:0000313" key="3">
    <source>
        <dbReference type="Proteomes" id="UP000032566"/>
    </source>
</evidence>
<dbReference type="OrthoDB" id="255834at2"/>
<gene>
    <name evidence="2" type="ORF">RP29_13030</name>
</gene>
<organism evidence="2 3">
    <name type="scientific">Acidovorax temperans</name>
    <dbReference type="NCBI Taxonomy" id="80878"/>
    <lineage>
        <taxon>Bacteria</taxon>
        <taxon>Pseudomonadati</taxon>
        <taxon>Pseudomonadota</taxon>
        <taxon>Betaproteobacteria</taxon>
        <taxon>Burkholderiales</taxon>
        <taxon>Comamonadaceae</taxon>
        <taxon>Acidovorax</taxon>
    </lineage>
</organism>